<keyword evidence="4" id="KW-0167">Capsid protein</keyword>
<proteinExistence type="predicted"/>
<dbReference type="Pfam" id="PF08757">
    <property type="entry name" value="CotH"/>
    <property type="match status" value="1"/>
</dbReference>
<dbReference type="OrthoDB" id="258535at2"/>
<gene>
    <name evidence="4" type="ORF">CMC5_052870</name>
</gene>
<dbReference type="RefSeq" id="WP_050432946.1">
    <property type="nucleotide sequence ID" value="NZ_CP012159.1"/>
</dbReference>
<dbReference type="Proteomes" id="UP000067626">
    <property type="component" value="Chromosome"/>
</dbReference>
<keyword evidence="2" id="KW-0677">Repeat</keyword>
<dbReference type="STRING" id="52.CMC5_052870"/>
<accession>A0A0K1EJT9</accession>
<protein>
    <submittedName>
        <fullName evidence="4">Spore coat protein H</fullName>
    </submittedName>
</protein>
<dbReference type="EMBL" id="CP012159">
    <property type="protein sequence ID" value="AKT41126.1"/>
    <property type="molecule type" value="Genomic_DNA"/>
</dbReference>
<name>A0A0K1EJT9_CHOCO</name>
<sequence length="408" mass="44825">MRPDRVLSLMCGAAVASGCVVPEDEAAQVFDRSVLHTVEIYVGKQHLDQLATDLDERVPCTLIYDGNYVPGAGVRQKGNDLVDLADKPSFSVKFDEFADTKLHGLNKILLNASIQDPTFLRELIGADMYTRAGLPTARTAHAQVRFNGEDRGIYVVVESVDKDFLRVHFGEQNEEGNLYEGPCCGDFIGDVEQLELKDEDEGRTRDDIRGLAQIIAQTPDALLENLLTRYLDLDGFMKGYALDAALAHWDGYAYRANNYYLYNNPDDDRFVFIPHGMDRILDDASFDTETTPVALLPQRIRAIPTLEAQFQSALASVMITTWNETAMTSAMDRTGALLRAASAGPRTTQDLATFEASVGPLKEALTRRRALLDPGIACGDGQQEGLETCDDGNTASGDGCGKRCRVEP</sequence>
<evidence type="ECO:0000256" key="2">
    <source>
        <dbReference type="ARBA" id="ARBA00022737"/>
    </source>
</evidence>
<dbReference type="InterPro" id="IPR011936">
    <property type="entry name" value="Myxo_disulph_rpt"/>
</dbReference>
<dbReference type="NCBIfam" id="TIGR02232">
    <property type="entry name" value="myxo_disulf_rpt"/>
    <property type="match status" value="1"/>
</dbReference>
<dbReference type="KEGG" id="ccro:CMC5_052870"/>
<dbReference type="InterPro" id="IPR014867">
    <property type="entry name" value="Spore_coat_CotH_CotH2/3/7"/>
</dbReference>
<evidence type="ECO:0000313" key="5">
    <source>
        <dbReference type="Proteomes" id="UP000067626"/>
    </source>
</evidence>
<evidence type="ECO:0000256" key="3">
    <source>
        <dbReference type="ARBA" id="ARBA00023157"/>
    </source>
</evidence>
<dbReference type="AlphaFoldDB" id="A0A0K1EJT9"/>
<dbReference type="PANTHER" id="PTHR40050">
    <property type="entry name" value="INNER SPORE COAT PROTEIN H"/>
    <property type="match status" value="1"/>
</dbReference>
<keyword evidence="1" id="KW-0732">Signal</keyword>
<organism evidence="4 5">
    <name type="scientific">Chondromyces crocatus</name>
    <dbReference type="NCBI Taxonomy" id="52"/>
    <lineage>
        <taxon>Bacteria</taxon>
        <taxon>Pseudomonadati</taxon>
        <taxon>Myxococcota</taxon>
        <taxon>Polyangia</taxon>
        <taxon>Polyangiales</taxon>
        <taxon>Polyangiaceae</taxon>
        <taxon>Chondromyces</taxon>
    </lineage>
</organism>
<dbReference type="PANTHER" id="PTHR40050:SF1">
    <property type="entry name" value="INNER SPORE COAT PROTEIN H"/>
    <property type="match status" value="1"/>
</dbReference>
<keyword evidence="5" id="KW-1185">Reference proteome</keyword>
<evidence type="ECO:0000256" key="1">
    <source>
        <dbReference type="ARBA" id="ARBA00022729"/>
    </source>
</evidence>
<reference evidence="4 5" key="1">
    <citation type="submission" date="2015-07" db="EMBL/GenBank/DDBJ databases">
        <title>Genome analysis of myxobacterium Chondromyces crocatus Cm c5 reveals a high potential for natural compound synthesis and the genetic basis for the loss of fruiting body formation.</title>
        <authorList>
            <person name="Zaburannyi N."/>
            <person name="Bunk B."/>
            <person name="Maier J."/>
            <person name="Overmann J."/>
            <person name="Mueller R."/>
        </authorList>
    </citation>
    <scope>NUCLEOTIDE SEQUENCE [LARGE SCALE GENOMIC DNA]</scope>
    <source>
        <strain evidence="4 5">Cm c5</strain>
    </source>
</reference>
<keyword evidence="4" id="KW-0946">Virion</keyword>
<keyword evidence="3" id="KW-1015">Disulfide bond</keyword>
<dbReference type="PROSITE" id="PS51257">
    <property type="entry name" value="PROKAR_LIPOPROTEIN"/>
    <property type="match status" value="1"/>
</dbReference>
<evidence type="ECO:0000313" key="4">
    <source>
        <dbReference type="EMBL" id="AKT41126.1"/>
    </source>
</evidence>